<feature type="domain" description="Glycosyltransferase 2-like" evidence="1">
    <location>
        <begin position="6"/>
        <end position="144"/>
    </location>
</feature>
<dbReference type="Proteomes" id="UP001218579">
    <property type="component" value="Unassembled WGS sequence"/>
</dbReference>
<proteinExistence type="predicted"/>
<dbReference type="Gene3D" id="3.90.550.10">
    <property type="entry name" value="Spore Coat Polysaccharide Biosynthesis Protein SpsA, Chain A"/>
    <property type="match status" value="1"/>
</dbReference>
<organism evidence="2 3">
    <name type="scientific">Asticcacaulis machinosus</name>
    <dbReference type="NCBI Taxonomy" id="2984211"/>
    <lineage>
        <taxon>Bacteria</taxon>
        <taxon>Pseudomonadati</taxon>
        <taxon>Pseudomonadota</taxon>
        <taxon>Alphaproteobacteria</taxon>
        <taxon>Caulobacterales</taxon>
        <taxon>Caulobacteraceae</taxon>
        <taxon>Asticcacaulis</taxon>
    </lineage>
</organism>
<evidence type="ECO:0000313" key="2">
    <source>
        <dbReference type="EMBL" id="MDC7676438.1"/>
    </source>
</evidence>
<dbReference type="PANTHER" id="PTHR22916">
    <property type="entry name" value="GLYCOSYLTRANSFERASE"/>
    <property type="match status" value="1"/>
</dbReference>
<dbReference type="InterPro" id="IPR001173">
    <property type="entry name" value="Glyco_trans_2-like"/>
</dbReference>
<dbReference type="PANTHER" id="PTHR22916:SF3">
    <property type="entry name" value="UDP-GLCNAC:BETAGAL BETA-1,3-N-ACETYLGLUCOSAMINYLTRANSFERASE-LIKE PROTEIN 1"/>
    <property type="match status" value="1"/>
</dbReference>
<sequence length="342" mass="39213">MKTVAVIIPYYQREAGLLRRALQSIADQNMPQDVHVRIVIADDESPLPVEAAIEGFEVPQGHELVILHRKNGGPGAARNTGLDSLDAAEVDYVMFLDSDDVWHPDHLKAAMTELDAGSDFYFANSQHDDKDTFYYFDYMQRHHKNGPDYEPVRRQITPAEAVDAIADECLPHASQVAFNFKRNPRVRFDEGFRRACEDQLFFLDLSAKCERITYSMKVMGSRGTGVSVYRETMAWGSLEGPNRIIDELLFRKRLLQAYKFGLGKKIKIYMSAQPKINHWLFLVLRHMKYNPDVSRNAWQRYFKQLPQFLICIPIAFVSLPFHYLQLRSEAKAHVAEPVGTAS</sequence>
<comment type="caution">
    <text evidence="2">The sequence shown here is derived from an EMBL/GenBank/DDBJ whole genome shotgun (WGS) entry which is preliminary data.</text>
</comment>
<evidence type="ECO:0000313" key="3">
    <source>
        <dbReference type="Proteomes" id="UP001218579"/>
    </source>
</evidence>
<name>A0ABT5HJP1_9CAUL</name>
<dbReference type="InterPro" id="IPR029044">
    <property type="entry name" value="Nucleotide-diphossugar_trans"/>
</dbReference>
<dbReference type="EMBL" id="JAQQKV010000002">
    <property type="protein sequence ID" value="MDC7676438.1"/>
    <property type="molecule type" value="Genomic_DNA"/>
</dbReference>
<gene>
    <name evidence="2" type="ORF">PQU98_09875</name>
</gene>
<dbReference type="SUPFAM" id="SSF53448">
    <property type="entry name" value="Nucleotide-diphospho-sugar transferases"/>
    <property type="match status" value="1"/>
</dbReference>
<dbReference type="Pfam" id="PF00535">
    <property type="entry name" value="Glycos_transf_2"/>
    <property type="match status" value="1"/>
</dbReference>
<accession>A0ABT5HJP1</accession>
<keyword evidence="3" id="KW-1185">Reference proteome</keyword>
<evidence type="ECO:0000259" key="1">
    <source>
        <dbReference type="Pfam" id="PF00535"/>
    </source>
</evidence>
<protein>
    <submittedName>
        <fullName evidence="2">Glycosyltransferase family 2 protein</fullName>
    </submittedName>
</protein>
<reference evidence="2 3" key="1">
    <citation type="submission" date="2023-01" db="EMBL/GenBank/DDBJ databases">
        <title>Novel species of the genus Asticcacaulis isolated from rivers.</title>
        <authorList>
            <person name="Lu H."/>
        </authorList>
    </citation>
    <scope>NUCLEOTIDE SEQUENCE [LARGE SCALE GENOMIC DNA]</scope>
    <source>
        <strain evidence="2 3">LKC15W</strain>
    </source>
</reference>
<dbReference type="RefSeq" id="WP_272744776.1">
    <property type="nucleotide sequence ID" value="NZ_JAQQKV010000002.1"/>
</dbReference>
<dbReference type="CDD" id="cd00761">
    <property type="entry name" value="Glyco_tranf_GTA_type"/>
    <property type="match status" value="1"/>
</dbReference>